<dbReference type="PANTHER" id="PTHR43674">
    <property type="entry name" value="NITRILASE C965.09-RELATED"/>
    <property type="match status" value="1"/>
</dbReference>
<dbReference type="PROSITE" id="PS50263">
    <property type="entry name" value="CN_HYDROLASE"/>
    <property type="match status" value="1"/>
</dbReference>
<organism evidence="3 4">
    <name type="scientific">Helicobacter cinaedi</name>
    <dbReference type="NCBI Taxonomy" id="213"/>
    <lineage>
        <taxon>Bacteria</taxon>
        <taxon>Pseudomonadati</taxon>
        <taxon>Campylobacterota</taxon>
        <taxon>Epsilonproteobacteria</taxon>
        <taxon>Campylobacterales</taxon>
        <taxon>Helicobacteraceae</taxon>
        <taxon>Helicobacter</taxon>
    </lineage>
</organism>
<feature type="domain" description="CN hydrolase" evidence="2">
    <location>
        <begin position="1"/>
        <end position="257"/>
    </location>
</feature>
<dbReference type="InterPro" id="IPR036526">
    <property type="entry name" value="C-N_Hydrolase_sf"/>
</dbReference>
<dbReference type="Pfam" id="PF00795">
    <property type="entry name" value="CN_hydrolase"/>
    <property type="match status" value="1"/>
</dbReference>
<dbReference type="Gene3D" id="3.60.110.10">
    <property type="entry name" value="Carbon-nitrogen hydrolase"/>
    <property type="match status" value="1"/>
</dbReference>
<dbReference type="AlphaFoldDB" id="A0A377JPT0"/>
<dbReference type="InterPro" id="IPR003010">
    <property type="entry name" value="C-N_Hydrolase"/>
</dbReference>
<dbReference type="PANTHER" id="PTHR43674:SF2">
    <property type="entry name" value="BETA-UREIDOPROPIONASE"/>
    <property type="match status" value="1"/>
</dbReference>
<accession>A0A377JPT0</accession>
<keyword evidence="1 3" id="KW-0378">Hydrolase</keyword>
<dbReference type="InterPro" id="IPR050345">
    <property type="entry name" value="Aliph_Amidase/BUP"/>
</dbReference>
<dbReference type="GO" id="GO:0033388">
    <property type="term" value="P:putrescine biosynthetic process from arginine"/>
    <property type="evidence" value="ECO:0007669"/>
    <property type="project" value="TreeGrafter"/>
</dbReference>
<sequence length="271" mass="31018">MNTALNIALLQLPPLSPTDTRVHQYLSTCKKQKVSLVAFGEYVFNPFFREFDKNHSKEMISAISHNALSSLQKLAKKYKLDIIAPLLLGENGDGGNGKLYKSIIHISNDEKNTINIYHQQRLIAYPHWNEKKFFDNKIPKSPKTPIVFERCGLNLGVISGFEAHFDELWLRLKNAKVDIVIMPCSNTFGSKTRWRNLCSMRAFTNSMALLRVNRVGSGVYDETQWRFYGDSLFINANGEIEENLGDKEGMLLVSIEKEQILNAQKEWGFRI</sequence>
<protein>
    <submittedName>
        <fullName evidence="3">Carbon-nitrogen hydrolase</fullName>
    </submittedName>
</protein>
<dbReference type="EMBL" id="UGHZ01000001">
    <property type="protein sequence ID" value="STP09055.1"/>
    <property type="molecule type" value="Genomic_DNA"/>
</dbReference>
<proteinExistence type="predicted"/>
<evidence type="ECO:0000259" key="2">
    <source>
        <dbReference type="PROSITE" id="PS50263"/>
    </source>
</evidence>
<evidence type="ECO:0000313" key="4">
    <source>
        <dbReference type="Proteomes" id="UP000255335"/>
    </source>
</evidence>
<dbReference type="GO" id="GO:0050126">
    <property type="term" value="F:N-carbamoylputrescine amidase activity"/>
    <property type="evidence" value="ECO:0007669"/>
    <property type="project" value="TreeGrafter"/>
</dbReference>
<gene>
    <name evidence="3" type="ORF">NCTC12221_00484</name>
</gene>
<name>A0A377JPT0_9HELI</name>
<evidence type="ECO:0000256" key="1">
    <source>
        <dbReference type="ARBA" id="ARBA00022801"/>
    </source>
</evidence>
<dbReference type="SUPFAM" id="SSF56317">
    <property type="entry name" value="Carbon-nitrogen hydrolase"/>
    <property type="match status" value="1"/>
</dbReference>
<dbReference type="CDD" id="cd07197">
    <property type="entry name" value="nitrilase"/>
    <property type="match status" value="1"/>
</dbReference>
<reference evidence="3 4" key="1">
    <citation type="submission" date="2018-06" db="EMBL/GenBank/DDBJ databases">
        <authorList>
            <consortium name="Pathogen Informatics"/>
            <person name="Doyle S."/>
        </authorList>
    </citation>
    <scope>NUCLEOTIDE SEQUENCE [LARGE SCALE GENOMIC DNA]</scope>
    <source>
        <strain evidence="3 4">NCTC12221</strain>
    </source>
</reference>
<dbReference type="Proteomes" id="UP000255335">
    <property type="component" value="Unassembled WGS sequence"/>
</dbReference>
<evidence type="ECO:0000313" key="3">
    <source>
        <dbReference type="EMBL" id="STP09055.1"/>
    </source>
</evidence>